<evidence type="ECO:0000313" key="1">
    <source>
        <dbReference type="EMBL" id="KKN07888.1"/>
    </source>
</evidence>
<comment type="caution">
    <text evidence="1">The sequence shown here is derived from an EMBL/GenBank/DDBJ whole genome shotgun (WGS) entry which is preliminary data.</text>
</comment>
<proteinExistence type="predicted"/>
<reference evidence="1" key="1">
    <citation type="journal article" date="2015" name="Nature">
        <title>Complex archaea that bridge the gap between prokaryotes and eukaryotes.</title>
        <authorList>
            <person name="Spang A."/>
            <person name="Saw J.H."/>
            <person name="Jorgensen S.L."/>
            <person name="Zaremba-Niedzwiedzka K."/>
            <person name="Martijn J."/>
            <person name="Lind A.E."/>
            <person name="van Eijk R."/>
            <person name="Schleper C."/>
            <person name="Guy L."/>
            <person name="Ettema T.J."/>
        </authorList>
    </citation>
    <scope>NUCLEOTIDE SEQUENCE</scope>
</reference>
<sequence length="50" mass="5964">MTDKDLEYMYYETAVVFGTLNMICKRLYAEEKLLYMGLMETYSFVADEDD</sequence>
<organism evidence="1">
    <name type="scientific">marine sediment metagenome</name>
    <dbReference type="NCBI Taxonomy" id="412755"/>
    <lineage>
        <taxon>unclassified sequences</taxon>
        <taxon>metagenomes</taxon>
        <taxon>ecological metagenomes</taxon>
    </lineage>
</organism>
<dbReference type="EMBL" id="LAZR01004516">
    <property type="protein sequence ID" value="KKN07888.1"/>
    <property type="molecule type" value="Genomic_DNA"/>
</dbReference>
<name>A0A0F9QRP5_9ZZZZ</name>
<dbReference type="AlphaFoldDB" id="A0A0F9QRP5"/>
<accession>A0A0F9QRP5</accession>
<gene>
    <name evidence="1" type="ORF">LCGC14_1062230</name>
</gene>
<protein>
    <submittedName>
        <fullName evidence="1">Uncharacterized protein</fullName>
    </submittedName>
</protein>